<keyword evidence="9" id="KW-1185">Reference proteome</keyword>
<evidence type="ECO:0000256" key="2">
    <source>
        <dbReference type="ARBA" id="ARBA00022723"/>
    </source>
</evidence>
<proteinExistence type="predicted"/>
<name>A0ABM7WP64_9BACT</name>
<feature type="transmembrane region" description="Helical" evidence="5">
    <location>
        <begin position="130"/>
        <end position="148"/>
    </location>
</feature>
<keyword evidence="2 4" id="KW-0479">Metal-binding</keyword>
<evidence type="ECO:0000313" key="9">
    <source>
        <dbReference type="Proteomes" id="UP001162891"/>
    </source>
</evidence>
<keyword evidence="6" id="KW-0732">Signal</keyword>
<dbReference type="Gene3D" id="1.10.760.10">
    <property type="entry name" value="Cytochrome c-like domain"/>
    <property type="match status" value="1"/>
</dbReference>
<evidence type="ECO:0000313" key="8">
    <source>
        <dbReference type="EMBL" id="BDG01269.1"/>
    </source>
</evidence>
<dbReference type="Proteomes" id="UP001162891">
    <property type="component" value="Chromosome"/>
</dbReference>
<evidence type="ECO:0000256" key="1">
    <source>
        <dbReference type="ARBA" id="ARBA00022617"/>
    </source>
</evidence>
<evidence type="ECO:0000256" key="4">
    <source>
        <dbReference type="PROSITE-ProRule" id="PRU00433"/>
    </source>
</evidence>
<keyword evidence="1 4" id="KW-0349">Heme</keyword>
<evidence type="ECO:0000256" key="3">
    <source>
        <dbReference type="ARBA" id="ARBA00023004"/>
    </source>
</evidence>
<dbReference type="SUPFAM" id="SSF46626">
    <property type="entry name" value="Cytochrome c"/>
    <property type="match status" value="1"/>
</dbReference>
<evidence type="ECO:0000256" key="6">
    <source>
        <dbReference type="SAM" id="SignalP"/>
    </source>
</evidence>
<feature type="domain" description="Cytochrome c" evidence="7">
    <location>
        <begin position="26"/>
        <end position="118"/>
    </location>
</feature>
<evidence type="ECO:0000256" key="5">
    <source>
        <dbReference type="SAM" id="Phobius"/>
    </source>
</evidence>
<protein>
    <recommendedName>
        <fullName evidence="7">Cytochrome c domain-containing protein</fullName>
    </recommendedName>
</protein>
<feature type="chain" id="PRO_5045234465" description="Cytochrome c domain-containing protein" evidence="6">
    <location>
        <begin position="21"/>
        <end position="174"/>
    </location>
</feature>
<accession>A0ABM7WP64</accession>
<dbReference type="InterPro" id="IPR009056">
    <property type="entry name" value="Cyt_c-like_dom"/>
</dbReference>
<dbReference type="PROSITE" id="PS51007">
    <property type="entry name" value="CYTC"/>
    <property type="match status" value="1"/>
</dbReference>
<keyword evidence="5" id="KW-0812">Transmembrane</keyword>
<dbReference type="RefSeq" id="WP_248357661.1">
    <property type="nucleotide sequence ID" value="NZ_AP025591.1"/>
</dbReference>
<dbReference type="EMBL" id="AP025591">
    <property type="protein sequence ID" value="BDG01269.1"/>
    <property type="molecule type" value="Genomic_DNA"/>
</dbReference>
<reference evidence="9" key="1">
    <citation type="journal article" date="2022" name="Int. J. Syst. Evol. Microbiol.">
        <title>Anaeromyxobacter oryzae sp. nov., Anaeromyxobacter diazotrophicus sp. nov. and Anaeromyxobacter paludicola sp. nov., isolated from paddy soils.</title>
        <authorList>
            <person name="Itoh H."/>
            <person name="Xu Z."/>
            <person name="Mise K."/>
            <person name="Masuda Y."/>
            <person name="Ushijima N."/>
            <person name="Hayakawa C."/>
            <person name="Shiratori Y."/>
            <person name="Senoo K."/>
        </authorList>
    </citation>
    <scope>NUCLEOTIDE SEQUENCE [LARGE SCALE GENOMIC DNA]</scope>
    <source>
        <strain evidence="9">Red232</strain>
    </source>
</reference>
<sequence length="174" mass="18037">MRVLPFACAAGLCAVALARAVEPAPHDARAGERLFVGEARLQNGGAPCLACHAIAGHGLAWSASFGPDLSDVRASYDAGALDALLADVQLPSMEPVYRGHALTPEERAHVTAFLLEPRAVPPEAGSQGRLALLAGAVALALLGLFLLVSRRRMPPVRAALRARLARAPGKAGSR</sequence>
<organism evidence="8 9">
    <name type="scientific">Anaeromyxobacter oryzae</name>
    <dbReference type="NCBI Taxonomy" id="2918170"/>
    <lineage>
        <taxon>Bacteria</taxon>
        <taxon>Pseudomonadati</taxon>
        <taxon>Myxococcota</taxon>
        <taxon>Myxococcia</taxon>
        <taxon>Myxococcales</taxon>
        <taxon>Cystobacterineae</taxon>
        <taxon>Anaeromyxobacteraceae</taxon>
        <taxon>Anaeromyxobacter</taxon>
    </lineage>
</organism>
<keyword evidence="5" id="KW-1133">Transmembrane helix</keyword>
<gene>
    <name evidence="8" type="ORF">AMOR_02650</name>
</gene>
<keyword evidence="5" id="KW-0472">Membrane</keyword>
<evidence type="ECO:0000259" key="7">
    <source>
        <dbReference type="PROSITE" id="PS51007"/>
    </source>
</evidence>
<dbReference type="InterPro" id="IPR036909">
    <property type="entry name" value="Cyt_c-like_dom_sf"/>
</dbReference>
<feature type="signal peptide" evidence="6">
    <location>
        <begin position="1"/>
        <end position="20"/>
    </location>
</feature>
<keyword evidence="3 4" id="KW-0408">Iron</keyword>